<protein>
    <submittedName>
        <fullName evidence="1">General transcription factor II-I repeat domain-containing protein 2-like</fullName>
    </submittedName>
</protein>
<dbReference type="AlphaFoldDB" id="A0A7T8JZE4"/>
<dbReference type="EMBL" id="CP045899">
    <property type="protein sequence ID" value="QQP40808.1"/>
    <property type="molecule type" value="Genomic_DNA"/>
</dbReference>
<organism evidence="1 2">
    <name type="scientific">Caligus rogercresseyi</name>
    <name type="common">Sea louse</name>
    <dbReference type="NCBI Taxonomy" id="217165"/>
    <lineage>
        <taxon>Eukaryota</taxon>
        <taxon>Metazoa</taxon>
        <taxon>Ecdysozoa</taxon>
        <taxon>Arthropoda</taxon>
        <taxon>Crustacea</taxon>
        <taxon>Multicrustacea</taxon>
        <taxon>Hexanauplia</taxon>
        <taxon>Copepoda</taxon>
        <taxon>Siphonostomatoida</taxon>
        <taxon>Caligidae</taxon>
        <taxon>Caligus</taxon>
    </lineage>
</organism>
<evidence type="ECO:0000313" key="2">
    <source>
        <dbReference type="Proteomes" id="UP000595437"/>
    </source>
</evidence>
<sequence>MEVSRVGETHLGVNQAGLEMKTADIVDKDLWVSKFKRLTAKLEDLTRQKDQFAQSHKWSEVESLPTTEKLVYRTWNALSDSYKNMKTYAFGVLSYMHNVQKLACDIRKQKSP</sequence>
<reference evidence="2" key="1">
    <citation type="submission" date="2021-01" db="EMBL/GenBank/DDBJ databases">
        <title>Caligus Genome Assembly.</title>
        <authorList>
            <person name="Gallardo-Escarate C."/>
        </authorList>
    </citation>
    <scope>NUCLEOTIDE SEQUENCE [LARGE SCALE GENOMIC DNA]</scope>
</reference>
<dbReference type="Proteomes" id="UP000595437">
    <property type="component" value="Chromosome 10"/>
</dbReference>
<keyword evidence="2" id="KW-1185">Reference proteome</keyword>
<dbReference type="OrthoDB" id="8934564at2759"/>
<proteinExistence type="predicted"/>
<gene>
    <name evidence="1" type="ORF">FKW44_014981</name>
</gene>
<name>A0A7T8JZE4_CALRO</name>
<evidence type="ECO:0000313" key="1">
    <source>
        <dbReference type="EMBL" id="QQP40808.1"/>
    </source>
</evidence>
<accession>A0A7T8JZE4</accession>